<gene>
    <name evidence="2" type="ORF">AAFF_G00225930</name>
</gene>
<evidence type="ECO:0000256" key="1">
    <source>
        <dbReference type="SAM" id="MobiDB-lite"/>
    </source>
</evidence>
<dbReference type="AlphaFoldDB" id="A0AAD7X2C7"/>
<reference evidence="2" key="1">
    <citation type="journal article" date="2023" name="Science">
        <title>Genome structures resolve the early diversification of teleost fishes.</title>
        <authorList>
            <person name="Parey E."/>
            <person name="Louis A."/>
            <person name="Montfort J."/>
            <person name="Bouchez O."/>
            <person name="Roques C."/>
            <person name="Iampietro C."/>
            <person name="Lluch J."/>
            <person name="Castinel A."/>
            <person name="Donnadieu C."/>
            <person name="Desvignes T."/>
            <person name="Floi Bucao C."/>
            <person name="Jouanno E."/>
            <person name="Wen M."/>
            <person name="Mejri S."/>
            <person name="Dirks R."/>
            <person name="Jansen H."/>
            <person name="Henkel C."/>
            <person name="Chen W.J."/>
            <person name="Zahm M."/>
            <person name="Cabau C."/>
            <person name="Klopp C."/>
            <person name="Thompson A.W."/>
            <person name="Robinson-Rechavi M."/>
            <person name="Braasch I."/>
            <person name="Lecointre G."/>
            <person name="Bobe J."/>
            <person name="Postlethwait J.H."/>
            <person name="Berthelot C."/>
            <person name="Roest Crollius H."/>
            <person name="Guiguen Y."/>
        </authorList>
    </citation>
    <scope>NUCLEOTIDE SEQUENCE</scope>
    <source>
        <strain evidence="2">NC1722</strain>
    </source>
</reference>
<protein>
    <submittedName>
        <fullName evidence="2">Uncharacterized protein</fullName>
    </submittedName>
</protein>
<comment type="caution">
    <text evidence="2">The sequence shown here is derived from an EMBL/GenBank/DDBJ whole genome shotgun (WGS) entry which is preliminary data.</text>
</comment>
<keyword evidence="3" id="KW-1185">Reference proteome</keyword>
<organism evidence="2 3">
    <name type="scientific">Aldrovandia affinis</name>
    <dbReference type="NCBI Taxonomy" id="143900"/>
    <lineage>
        <taxon>Eukaryota</taxon>
        <taxon>Metazoa</taxon>
        <taxon>Chordata</taxon>
        <taxon>Craniata</taxon>
        <taxon>Vertebrata</taxon>
        <taxon>Euteleostomi</taxon>
        <taxon>Actinopterygii</taxon>
        <taxon>Neopterygii</taxon>
        <taxon>Teleostei</taxon>
        <taxon>Notacanthiformes</taxon>
        <taxon>Halosauridae</taxon>
        <taxon>Aldrovandia</taxon>
    </lineage>
</organism>
<name>A0AAD7X2C7_9TELE</name>
<sequence length="121" mass="13493">MSSASVNVYPRPGYAVFFINHNNTRTRPCAARSPESLAGPPRGTRFSVSHPRRGGRRACYGDSSLLFTVSLTAPARRVIEGDPLMLPGSAPLSHFPEKVIWLYRHWRVSRCKARAIATDRK</sequence>
<dbReference type="EMBL" id="JAINUG010000003">
    <property type="protein sequence ID" value="KAJ8417750.1"/>
    <property type="molecule type" value="Genomic_DNA"/>
</dbReference>
<dbReference type="Proteomes" id="UP001221898">
    <property type="component" value="Unassembled WGS sequence"/>
</dbReference>
<proteinExistence type="predicted"/>
<evidence type="ECO:0000313" key="2">
    <source>
        <dbReference type="EMBL" id="KAJ8417750.1"/>
    </source>
</evidence>
<feature type="region of interest" description="Disordered" evidence="1">
    <location>
        <begin position="29"/>
        <end position="55"/>
    </location>
</feature>
<evidence type="ECO:0000313" key="3">
    <source>
        <dbReference type="Proteomes" id="UP001221898"/>
    </source>
</evidence>
<accession>A0AAD7X2C7</accession>